<evidence type="ECO:0000313" key="2">
    <source>
        <dbReference type="EMBL" id="CCH60717.1"/>
    </source>
</evidence>
<reference evidence="2 3" key="1">
    <citation type="journal article" date="2011" name="Proc. Natl. Acad. Sci. U.S.A.">
        <title>Evolutionary erosion of yeast sex chromosomes by mating-type switching accidents.</title>
        <authorList>
            <person name="Gordon J.L."/>
            <person name="Armisen D."/>
            <person name="Proux-Wera E."/>
            <person name="Oheigeartaigh S.S."/>
            <person name="Byrne K.P."/>
            <person name="Wolfe K.H."/>
        </authorList>
    </citation>
    <scope>NUCLEOTIDE SEQUENCE [LARGE SCALE GENOMIC DNA]</scope>
    <source>
        <strain evidence="3">ATCC 34711 / CBS 6284 / DSM 70876 / NBRC 10599 / NRRL Y-10934 / UCD 77-7</strain>
    </source>
</reference>
<gene>
    <name evidence="2" type="primary">TBLA0D02110</name>
    <name evidence="2" type="ORF">TBLA_0D02110</name>
</gene>
<dbReference type="GeneID" id="14495753"/>
<dbReference type="Proteomes" id="UP000002866">
    <property type="component" value="Chromosome 4"/>
</dbReference>
<keyword evidence="1" id="KW-0472">Membrane</keyword>
<organism evidence="2 3">
    <name type="scientific">Henningerozyma blattae (strain ATCC 34711 / CBS 6284 / DSM 70876 / NBRC 10599 / NRRL Y-10934 / UCD 77-7)</name>
    <name type="common">Yeast</name>
    <name type="synonym">Tetrapisispora blattae</name>
    <dbReference type="NCBI Taxonomy" id="1071380"/>
    <lineage>
        <taxon>Eukaryota</taxon>
        <taxon>Fungi</taxon>
        <taxon>Dikarya</taxon>
        <taxon>Ascomycota</taxon>
        <taxon>Saccharomycotina</taxon>
        <taxon>Saccharomycetes</taxon>
        <taxon>Saccharomycetales</taxon>
        <taxon>Saccharomycetaceae</taxon>
        <taxon>Henningerozyma</taxon>
    </lineage>
</organism>
<proteinExistence type="predicted"/>
<dbReference type="RefSeq" id="XP_004180236.1">
    <property type="nucleotide sequence ID" value="XM_004180188.1"/>
</dbReference>
<sequence>MELYCEKRLGNTESNENQKRDDNECSTRIKEISEEEFVYLDCPISDLDKHKNKNANFDTNDTAKRAKSKLIYTNNYGSKTQFLKMKNDIDFQMLKKKPSLNEEHLLSSKKTHKNKILSNPNENCKNPDHSFIGTNFSNNFLSSLKNNGMQMFNLKKYKNFEISRMKNRSPKFFFILDAFYDMNKINNRLFATILIFKVIYMEKETSEAYIKTVKIIEIMNIFFLVCIQTYIIFIKKLFGERTTYFTRYNEGTLASTLRLILRFLEPLIFTSYNLLKMNMIRTIQLSSASYFDQILTSVSFYIVLGVTLSLNKDSVNELLFKDLVI</sequence>
<dbReference type="EMBL" id="HE806319">
    <property type="protein sequence ID" value="CCH60717.1"/>
    <property type="molecule type" value="Genomic_DNA"/>
</dbReference>
<evidence type="ECO:0000256" key="1">
    <source>
        <dbReference type="SAM" id="Phobius"/>
    </source>
</evidence>
<accession>I2H2W5</accession>
<name>I2H2W5_HENB6</name>
<dbReference type="HOGENOM" id="CLU_855748_0_0_1"/>
<feature type="transmembrane region" description="Helical" evidence="1">
    <location>
        <begin position="215"/>
        <end position="233"/>
    </location>
</feature>
<keyword evidence="3" id="KW-1185">Reference proteome</keyword>
<dbReference type="KEGG" id="tbl:TBLA_0D02110"/>
<dbReference type="InParanoid" id="I2H2W5"/>
<feature type="transmembrane region" description="Helical" evidence="1">
    <location>
        <begin position="287"/>
        <end position="310"/>
    </location>
</feature>
<keyword evidence="1" id="KW-1133">Transmembrane helix</keyword>
<evidence type="ECO:0000313" key="3">
    <source>
        <dbReference type="Proteomes" id="UP000002866"/>
    </source>
</evidence>
<protein>
    <submittedName>
        <fullName evidence="2">Uncharacterized protein</fullName>
    </submittedName>
</protein>
<dbReference type="AlphaFoldDB" id="I2H2W5"/>
<keyword evidence="1" id="KW-0812">Transmembrane</keyword>